<accession>A0AAE3DLF8</accession>
<evidence type="ECO:0000313" key="3">
    <source>
        <dbReference type="Proteomes" id="UP001198962"/>
    </source>
</evidence>
<protein>
    <submittedName>
        <fullName evidence="2">ROK family protein</fullName>
    </submittedName>
</protein>
<dbReference type="PANTHER" id="PTHR18964:SF149">
    <property type="entry name" value="BIFUNCTIONAL UDP-N-ACETYLGLUCOSAMINE 2-EPIMERASE_N-ACETYLMANNOSAMINE KINASE"/>
    <property type="match status" value="1"/>
</dbReference>
<gene>
    <name evidence="2" type="ORF">LKD32_08780</name>
</gene>
<dbReference type="AlphaFoldDB" id="A0AAE3DLF8"/>
<dbReference type="PROSITE" id="PS01125">
    <property type="entry name" value="ROK"/>
    <property type="match status" value="1"/>
</dbReference>
<reference evidence="2" key="1">
    <citation type="submission" date="2021-10" db="EMBL/GenBank/DDBJ databases">
        <title>Anaerobic single-cell dispensing facilitates the cultivation of human gut bacteria.</title>
        <authorList>
            <person name="Afrizal A."/>
        </authorList>
    </citation>
    <scope>NUCLEOTIDE SEQUENCE</scope>
    <source>
        <strain evidence="2">CLA-AA-H274</strain>
    </source>
</reference>
<organism evidence="2 3">
    <name type="scientific">Brotaphodocola catenula</name>
    <dbReference type="NCBI Taxonomy" id="2885361"/>
    <lineage>
        <taxon>Bacteria</taxon>
        <taxon>Bacillati</taxon>
        <taxon>Bacillota</taxon>
        <taxon>Clostridia</taxon>
        <taxon>Lachnospirales</taxon>
        <taxon>Lachnospiraceae</taxon>
        <taxon>Brotaphodocola</taxon>
    </lineage>
</organism>
<comment type="caution">
    <text evidence="2">The sequence shown here is derived from an EMBL/GenBank/DDBJ whole genome shotgun (WGS) entry which is preliminary data.</text>
</comment>
<dbReference type="InterPro" id="IPR043129">
    <property type="entry name" value="ATPase_NBD"/>
</dbReference>
<name>A0AAE3DLF8_9FIRM</name>
<keyword evidence="3" id="KW-1185">Reference proteome</keyword>
<evidence type="ECO:0000256" key="1">
    <source>
        <dbReference type="ARBA" id="ARBA00006479"/>
    </source>
</evidence>
<comment type="similarity">
    <text evidence="1">Belongs to the ROK (NagC/XylR) family.</text>
</comment>
<sequence length="330" mass="35096">MGQRYVGIDLGGTKIAVGIVREPAENKFEIETKIQAPTGLPREPEDLADEIFRLAVRLLDSQKRSFAEIESVGIGIPGTVNQEKESVEYANNFGFDNVPFVRMLRDRFPCPVYAENDAKSASWAEYLAGSGQGSKSMVAVTLGTGVGGGLILDGKIVSGVNASAGEFGHMVIRKNGRKCTCGRRGCFEAYASASALVRSAKREAKKNPDSLLNQLCAGDRSAIDGKTIFEAVRAGDLTAKGVFDQYLDDLADGIANIINIIQPEVLCIGGGISGAGEELLAPLRQRVAPMIYSRGSEKNTRLVTAKLGNDAGIIGAGVLCRLEKAIEKKG</sequence>
<dbReference type="SUPFAM" id="SSF53067">
    <property type="entry name" value="Actin-like ATPase domain"/>
    <property type="match status" value="1"/>
</dbReference>
<dbReference type="PANTHER" id="PTHR18964">
    <property type="entry name" value="ROK (REPRESSOR, ORF, KINASE) FAMILY"/>
    <property type="match status" value="1"/>
</dbReference>
<dbReference type="InterPro" id="IPR000600">
    <property type="entry name" value="ROK"/>
</dbReference>
<dbReference type="InterPro" id="IPR049874">
    <property type="entry name" value="ROK_cs"/>
</dbReference>
<evidence type="ECO:0000313" key="2">
    <source>
        <dbReference type="EMBL" id="MCC2164973.1"/>
    </source>
</evidence>
<dbReference type="Gene3D" id="3.30.420.40">
    <property type="match status" value="2"/>
</dbReference>
<dbReference type="RefSeq" id="WP_308451424.1">
    <property type="nucleotide sequence ID" value="NZ_JAJEPU010000022.1"/>
</dbReference>
<dbReference type="Pfam" id="PF00480">
    <property type="entry name" value="ROK"/>
    <property type="match status" value="1"/>
</dbReference>
<proteinExistence type="inferred from homology"/>
<dbReference type="EMBL" id="JAJEPU010000022">
    <property type="protein sequence ID" value="MCC2164973.1"/>
    <property type="molecule type" value="Genomic_DNA"/>
</dbReference>
<dbReference type="Proteomes" id="UP001198962">
    <property type="component" value="Unassembled WGS sequence"/>
</dbReference>